<accession>A0A387G3X6</accession>
<protein>
    <submittedName>
        <fullName evidence="1">Uncharacterized protein</fullName>
    </submittedName>
</protein>
<geneLocation type="plasmid" evidence="2">
    <name>prccge525c</name>
</geneLocation>
<name>A0A387G3X6_9HYPH</name>
<organism evidence="1 2">
    <name type="scientific">Rhizobium jaguaris</name>
    <dbReference type="NCBI Taxonomy" id="1312183"/>
    <lineage>
        <taxon>Bacteria</taxon>
        <taxon>Pseudomonadati</taxon>
        <taxon>Pseudomonadota</taxon>
        <taxon>Alphaproteobacteria</taxon>
        <taxon>Hyphomicrobiales</taxon>
        <taxon>Rhizobiaceae</taxon>
        <taxon>Rhizobium/Agrobacterium group</taxon>
        <taxon>Rhizobium</taxon>
    </lineage>
</organism>
<keyword evidence="1" id="KW-0614">Plasmid</keyword>
<proteinExistence type="predicted"/>
<dbReference type="AlphaFoldDB" id="A0A387G3X6"/>
<reference evidence="1 2" key="1">
    <citation type="submission" date="2018-10" db="EMBL/GenBank/DDBJ databases">
        <title>Rhizobium etli, R. leguminosarum and a new Rhizobium genospecies from Phaseolus dumosus.</title>
        <authorList>
            <person name="Ramirez-Puebla S.T."/>
            <person name="Rogel-Hernandez M.A."/>
            <person name="Guerrero G."/>
            <person name="Ormeno-Orrillo E."/>
            <person name="Martinez-Romero J.C."/>
            <person name="Negrete-Yankelevich S."/>
            <person name="Martinez-Romero E."/>
        </authorList>
    </citation>
    <scope>NUCLEOTIDE SEQUENCE [LARGE SCALE GENOMIC DNA]</scope>
    <source>
        <strain evidence="1 2">CCGE525</strain>
        <plasmid evidence="2">prccge525c</plasmid>
    </source>
</reference>
<evidence type="ECO:0000313" key="1">
    <source>
        <dbReference type="EMBL" id="AYG63004.1"/>
    </source>
</evidence>
<dbReference type="Proteomes" id="UP000282195">
    <property type="component" value="Plasmid pRCCGE525c"/>
</dbReference>
<sequence length="61" mass="7032">MVDIDSAILVAPYLDRRLYHVLCAYAYWRHIDQFVRENELNEARPGIAQAIFRACMASCAT</sequence>
<dbReference type="KEGG" id="rjg:CCGE525_30315"/>
<keyword evidence="2" id="KW-1185">Reference proteome</keyword>
<dbReference type="EMBL" id="CP032695">
    <property type="protein sequence ID" value="AYG63004.1"/>
    <property type="molecule type" value="Genomic_DNA"/>
</dbReference>
<gene>
    <name evidence="1" type="ORF">CCGE525_30315</name>
</gene>
<evidence type="ECO:0000313" key="2">
    <source>
        <dbReference type="Proteomes" id="UP000282195"/>
    </source>
</evidence>